<reference evidence="3" key="1">
    <citation type="submission" date="2023-03" db="EMBL/GenBank/DDBJ databases">
        <title>Complete genome of Cladonia borealis.</title>
        <authorList>
            <person name="Park H."/>
        </authorList>
    </citation>
    <scope>NUCLEOTIDE SEQUENCE</scope>
    <source>
        <strain evidence="3">ANT050790</strain>
    </source>
</reference>
<dbReference type="InterPro" id="IPR021840">
    <property type="entry name" value="DUF3433"/>
</dbReference>
<proteinExistence type="predicted"/>
<protein>
    <recommendedName>
        <fullName evidence="5">Phosphoribosylaminoimidazole-succinocarboxamide synthase</fullName>
    </recommendedName>
</protein>
<feature type="transmembrane region" description="Helical" evidence="2">
    <location>
        <begin position="718"/>
        <end position="737"/>
    </location>
</feature>
<organism evidence="3 4">
    <name type="scientific">Cladonia borealis</name>
    <dbReference type="NCBI Taxonomy" id="184061"/>
    <lineage>
        <taxon>Eukaryota</taxon>
        <taxon>Fungi</taxon>
        <taxon>Dikarya</taxon>
        <taxon>Ascomycota</taxon>
        <taxon>Pezizomycotina</taxon>
        <taxon>Lecanoromycetes</taxon>
        <taxon>OSLEUM clade</taxon>
        <taxon>Lecanoromycetidae</taxon>
        <taxon>Lecanorales</taxon>
        <taxon>Lecanorineae</taxon>
        <taxon>Cladoniaceae</taxon>
        <taxon>Cladonia</taxon>
    </lineage>
</organism>
<evidence type="ECO:0008006" key="5">
    <source>
        <dbReference type="Google" id="ProtNLM"/>
    </source>
</evidence>
<dbReference type="PANTHER" id="PTHR37544">
    <property type="entry name" value="SPRAY-RELATED"/>
    <property type="match status" value="1"/>
</dbReference>
<feature type="compositionally biased region" description="Basic and acidic residues" evidence="1">
    <location>
        <begin position="78"/>
        <end position="101"/>
    </location>
</feature>
<keyword evidence="4" id="KW-1185">Reference proteome</keyword>
<feature type="transmembrane region" description="Helical" evidence="2">
    <location>
        <begin position="551"/>
        <end position="573"/>
    </location>
</feature>
<feature type="transmembrane region" description="Helical" evidence="2">
    <location>
        <begin position="374"/>
        <end position="394"/>
    </location>
</feature>
<feature type="transmembrane region" description="Helical" evidence="2">
    <location>
        <begin position="614"/>
        <end position="632"/>
    </location>
</feature>
<comment type="caution">
    <text evidence="3">The sequence shown here is derived from an EMBL/GenBank/DDBJ whole genome shotgun (WGS) entry which is preliminary data.</text>
</comment>
<evidence type="ECO:0000313" key="4">
    <source>
        <dbReference type="Proteomes" id="UP001166286"/>
    </source>
</evidence>
<dbReference type="Pfam" id="PF11915">
    <property type="entry name" value="DUF3433"/>
    <property type="match status" value="1"/>
</dbReference>
<feature type="transmembrane region" description="Helical" evidence="2">
    <location>
        <begin position="681"/>
        <end position="703"/>
    </location>
</feature>
<dbReference type="EMBL" id="JAFEKC020000011">
    <property type="protein sequence ID" value="KAK0512266.1"/>
    <property type="molecule type" value="Genomic_DNA"/>
</dbReference>
<dbReference type="Proteomes" id="UP001166286">
    <property type="component" value="Unassembled WGS sequence"/>
</dbReference>
<accession>A0AA39R1C9</accession>
<name>A0AA39R1C9_9LECA</name>
<evidence type="ECO:0000313" key="3">
    <source>
        <dbReference type="EMBL" id="KAK0512266.1"/>
    </source>
</evidence>
<feature type="transmembrane region" description="Helical" evidence="2">
    <location>
        <begin position="215"/>
        <end position="235"/>
    </location>
</feature>
<feature type="region of interest" description="Disordered" evidence="1">
    <location>
        <begin position="476"/>
        <end position="496"/>
    </location>
</feature>
<sequence length="852" mass="95357">MDRQTGSSPDAAYQLETFLGQSALHSNSTHPLEDVDVNQSENVRELPEHGTTVVTNGHASIASIADDENIDRRHTYSIMGRRESRGDAPKLEGDQSQEGRESGYQGKSSFQTQAVTAQGTGEGRPRAMVQANQELASTLGDAANIGEDQATSILDHEPNIGNADDSVRHSVESVKDEFSEEDPRPSFEYDPIESSEAVSTGYPPLNFKPIQLRTWFLVVTTTFFLACIGSIMAIIEWARIKGGILHVETTQDYYAFRYAPIVIGSVTTIWRRTIFTTYSRMSPYLSMSAHPNKWNEGEANRQRTQRILHAYYADAMFAPNILHIPTLISNGQWLLVVWTFVSSIAVFYLMPLKATFIQVTPDRSGWDIAVSNKIGYALISMYAILSIVTLLTMVKLYHRDTGLKWDPISLADQLALVQGSNFFSLFAGLEARDFRYYKQRLRERAPGLGSLRLGYWKHRQNGTIWHGLAFVSGTSSAGQQGAENEQPPRKRSQASLEYRKKAGIAATPKRNPDVAGVELPAQHEIRERPSPVDDVYDPDLAYIRYRSVSSWLCDASLLIFALIALVTLVFVIVGLSNRHLQNGIQLHPATIESPSNSTSNGASGSYVFDTSESFLFRFLPVFLMNIFATLWSNADHYYRYMQPFAGMSIPAPATENILLDYPTCMPIDINFKAATKGHWRVFVFSLLSLTGIIPPIIATGIFVGLKDATGVVVHLHPLNFWATFSILIIFCLCIGYARPTTAYRLPRCIWNIANLTLFCYQSRIFDDEILGKPVFSANDPLDERIHMESRIHLARQNYVFGLYLGKDGKRHLGFDVAQRQGSLGQVESVEIVRPGRGLYLRAGRTKIDRYVD</sequence>
<keyword evidence="2" id="KW-0472">Membrane</keyword>
<keyword evidence="2" id="KW-0812">Transmembrane</keyword>
<feature type="region of interest" description="Disordered" evidence="1">
    <location>
        <begin position="78"/>
        <end position="110"/>
    </location>
</feature>
<feature type="transmembrane region" description="Helical" evidence="2">
    <location>
        <begin position="333"/>
        <end position="354"/>
    </location>
</feature>
<keyword evidence="2" id="KW-1133">Transmembrane helix</keyword>
<dbReference type="PANTHER" id="PTHR37544:SF3">
    <property type="entry name" value="SPRAY"/>
    <property type="match status" value="1"/>
</dbReference>
<evidence type="ECO:0000256" key="1">
    <source>
        <dbReference type="SAM" id="MobiDB-lite"/>
    </source>
</evidence>
<feature type="region of interest" description="Disordered" evidence="1">
    <location>
        <begin position="22"/>
        <end position="59"/>
    </location>
</feature>
<gene>
    <name evidence="3" type="ORF">JMJ35_005394</name>
</gene>
<evidence type="ECO:0000256" key="2">
    <source>
        <dbReference type="SAM" id="Phobius"/>
    </source>
</evidence>
<dbReference type="AlphaFoldDB" id="A0AA39R1C9"/>